<dbReference type="Proteomes" id="UP000598217">
    <property type="component" value="Unassembled WGS sequence"/>
</dbReference>
<reference evidence="1 2" key="1">
    <citation type="submission" date="2020-10" db="EMBL/GenBank/DDBJ databases">
        <title>Sequencing the genomes of 1000 actinobacteria strains.</title>
        <authorList>
            <person name="Klenk H.-P."/>
        </authorList>
    </citation>
    <scope>NUCLEOTIDE SEQUENCE [LARGE SCALE GENOMIC DNA]</scope>
    <source>
        <strain evidence="1 2">DSM 45157</strain>
    </source>
</reference>
<name>A0ABR9HC39_9ACTN</name>
<sequence length="383" mass="40971">MDSQLGDTVRESLPGRVREDLRDVDRLREVWAEQRHNQPPDARGAARRALTHARVLEWGGDSALTDLLLTGADVSGDPMTGPRVAALAERVAELPEGYALRPLRTTLPDEYTLELSRAAAAPAHPVVRAAHTYAECVRILAEASGEEPDGAGPPWVLPWVLASHVLQRADLPPLLLDPRTPPPGTGSGQDPAERLAVLTAHFARLVTGALRGELGWHPGAVPTAGTPVPPLAAVTRRRILEYVRSRRGPVALILRALDPRASATVSSGDEGGPMGARGSRATDRLLFTPGAAHWWTCLELVAGEASLSLYVVVQDVGSPPSGVLAVTANARLVTSEGVRETLEMSGTDSVTVMPTDCVDDRWPQVRDLVDEAVSRSMNELTRV</sequence>
<gene>
    <name evidence="1" type="ORF">H4W79_000811</name>
</gene>
<dbReference type="RefSeq" id="WP_191268360.1">
    <property type="nucleotide sequence ID" value="NZ_BMXJ01000002.1"/>
</dbReference>
<keyword evidence="2" id="KW-1185">Reference proteome</keyword>
<dbReference type="EMBL" id="JADBDY010000001">
    <property type="protein sequence ID" value="MBE1456597.1"/>
    <property type="molecule type" value="Genomic_DNA"/>
</dbReference>
<organism evidence="1 2">
    <name type="scientific">Nocardiopsis terrae</name>
    <dbReference type="NCBI Taxonomy" id="372655"/>
    <lineage>
        <taxon>Bacteria</taxon>
        <taxon>Bacillati</taxon>
        <taxon>Actinomycetota</taxon>
        <taxon>Actinomycetes</taxon>
        <taxon>Streptosporangiales</taxon>
        <taxon>Nocardiopsidaceae</taxon>
        <taxon>Nocardiopsis</taxon>
    </lineage>
</organism>
<evidence type="ECO:0000313" key="2">
    <source>
        <dbReference type="Proteomes" id="UP000598217"/>
    </source>
</evidence>
<accession>A0ABR9HC39</accession>
<comment type="caution">
    <text evidence="1">The sequence shown here is derived from an EMBL/GenBank/DDBJ whole genome shotgun (WGS) entry which is preliminary data.</text>
</comment>
<proteinExistence type="predicted"/>
<evidence type="ECO:0000313" key="1">
    <source>
        <dbReference type="EMBL" id="MBE1456597.1"/>
    </source>
</evidence>
<protein>
    <submittedName>
        <fullName evidence="1">Uncharacterized protein</fullName>
    </submittedName>
</protein>